<dbReference type="Pfam" id="PF26285">
    <property type="entry name" value="SASH1_Homeodomain"/>
    <property type="match status" value="1"/>
</dbReference>
<dbReference type="FunFam" id="2.30.30.40:FF:000021">
    <property type="entry name" value="Putative sam and sh3 domain-containing protein 1"/>
    <property type="match status" value="1"/>
</dbReference>
<dbReference type="InterPro" id="IPR001660">
    <property type="entry name" value="SAM"/>
</dbReference>
<reference evidence="7" key="1">
    <citation type="submission" date="2020-07" db="EMBL/GenBank/DDBJ databases">
        <title>A long reads based de novo assembly of the rainbow trout Arlee double haploid line genome.</title>
        <authorList>
            <person name="Gao G."/>
            <person name="Palti Y."/>
        </authorList>
    </citation>
    <scope>NUCLEOTIDE SEQUENCE [LARGE SCALE GENOMIC DNA]</scope>
</reference>
<feature type="domain" description="SAM" evidence="6">
    <location>
        <begin position="607"/>
        <end position="671"/>
    </location>
</feature>
<feature type="compositionally biased region" description="Low complexity" evidence="4">
    <location>
        <begin position="443"/>
        <end position="468"/>
    </location>
</feature>
<dbReference type="Pfam" id="PF00536">
    <property type="entry name" value="SAM_1"/>
    <property type="match status" value="2"/>
</dbReference>
<organism evidence="7 8">
    <name type="scientific">Oncorhynchus mykiss</name>
    <name type="common">Rainbow trout</name>
    <name type="synonym">Salmo gairdneri</name>
    <dbReference type="NCBI Taxonomy" id="8022"/>
    <lineage>
        <taxon>Eukaryota</taxon>
        <taxon>Metazoa</taxon>
        <taxon>Chordata</taxon>
        <taxon>Craniata</taxon>
        <taxon>Vertebrata</taxon>
        <taxon>Euteleostomi</taxon>
        <taxon>Actinopterygii</taxon>
        <taxon>Neopterygii</taxon>
        <taxon>Teleostei</taxon>
        <taxon>Protacanthopterygii</taxon>
        <taxon>Salmoniformes</taxon>
        <taxon>Salmonidae</taxon>
        <taxon>Salmoninae</taxon>
        <taxon>Oncorhynchus</taxon>
    </lineage>
</organism>
<feature type="compositionally biased region" description="Low complexity" evidence="4">
    <location>
        <begin position="953"/>
        <end position="992"/>
    </location>
</feature>
<evidence type="ECO:0000256" key="3">
    <source>
        <dbReference type="PROSITE-ProRule" id="PRU00192"/>
    </source>
</evidence>
<dbReference type="InterPro" id="IPR036028">
    <property type="entry name" value="SH3-like_dom_sf"/>
</dbReference>
<feature type="compositionally biased region" description="Pro residues" evidence="4">
    <location>
        <begin position="1014"/>
        <end position="1024"/>
    </location>
</feature>
<dbReference type="InterPro" id="IPR037630">
    <property type="entry name" value="SASH1_SAM_repeat2"/>
</dbReference>
<dbReference type="PROSITE" id="PS50105">
    <property type="entry name" value="SAM_DOMAIN"/>
    <property type="match status" value="2"/>
</dbReference>
<dbReference type="Gene3D" id="2.30.30.40">
    <property type="entry name" value="SH3 Domains"/>
    <property type="match status" value="1"/>
</dbReference>
<sequence>MKMDGSLGNIDDLAQEYSEYYNTSFSDVSDRMEELRKRRVSQDLDMENIDTSSTTAQLRSEIQESLGFSSEVSTPETERKMSLQKSSSEDGGKWDNKKKNKSFWQNFRKTSQKGVMRQTSKGEDIGYVASEITMSDEERIQLMMMVKEKMITVEEALARLKEYESHSRQSSSTDTAEWTDGSSPNLNQSSNCNSREQSDDEQSEDSVKFKRLHKLVNSTRRVRKKLIKVEEGKRPTPEDSLRLEVSSTCEDNTALYTGVLKKSSLPQDAFLSSLTQDQLSLDGDTDSLTTSPSSSSLDTTWSGHKLVKTFSKSSSTHGLIRPPRKVPAGSGRLGAVGVEDSGSSFSELDGCGAEEEEKVSCSMTEGEMRKAMTSLSHGRTCSFGGFDLSNRSLHVVSAGSEPNSKYPEAVYREVVKSPMTSRISLGKKVKSVKETMRKRMSKKYSSSLSEQSSPDGAPSSPQSPQPDTDSLEKPKLKAGGSVESLRSSLSGQSFMSGQTVSTTDSSASNRESVKSEDGDDEEPPYRGPFCGRARVHTDFTPSPYDSDSLKLKRGDVIDIISKPPMGTWMGLLNNKVGTFKFIYVDVLSEEEEKPKRPVRRKRKGRPPKPTSVEELLERINLKEHMPTFLFNGYEDLDTFKLLEEEDLDELNIRDPQHRAVLLTAVELLQEYDSSSEPERSGLSGSQEKLLSEGHGLVGDSPRDSGCYESNENLENGKSRKTSRSNRSSVGLQSPDYPTLPMTQSTEALQQSKMERTVNFTKHFFLKPTLRGLSMLGLRKGPRQTPMPASLSCEDLDGPLEATSPQAWKRSHSLGDLHLEQAFHQKKDHSLEPKHANGGSKLGTTSPVKGLQAHGDRGSPPAQNGGIAVSPKGRSDLPPVPSQLPLRPPCSIALLPQPQKSLPNLISSPPETQLGERSIWSHPKKPPVPPPVPIKKSKECLANGICHPSLVLSSPTHSYSSTNSHPPSPVISSPSSRAPALPSKASSTHISPSPASPTPASPASTTTPSLEPEEPGTPPAVPPPWLSDLPESACPQAQIQGGSGKMTVARKVSHVKMAVDLHTVLEQRLEAEGIDLTEEPYSDKHGRCGIPQPLVQRYSEDLEQPVKDVAPAIDQVRLKLLRKQHRMAIPFGGLTEMCRKPLSPGHLSTVSDWLVSIGLPMYTTYLEAAGYDTLGHVSSLTESGVWEAGVRDERHARRLVSEARLVSAHRDAQS</sequence>
<dbReference type="Ensembl" id="ENSOMYT00000005940.2">
    <property type="protein sequence ID" value="ENSOMYP00000005325.2"/>
    <property type="gene ID" value="ENSOMYG00000002730.2"/>
</dbReference>
<evidence type="ECO:0000256" key="1">
    <source>
        <dbReference type="ARBA" id="ARBA00022443"/>
    </source>
</evidence>
<feature type="compositionally biased region" description="Basic and acidic residues" evidence="4">
    <location>
        <begin position="76"/>
        <end position="97"/>
    </location>
</feature>
<feature type="compositionally biased region" description="Polar residues" evidence="4">
    <location>
        <begin position="168"/>
        <end position="195"/>
    </location>
</feature>
<feature type="region of interest" description="Disordered" evidence="4">
    <location>
        <begin position="825"/>
        <end position="935"/>
    </location>
</feature>
<feature type="compositionally biased region" description="Polar residues" evidence="4">
    <location>
        <begin position="897"/>
        <end position="910"/>
    </location>
</feature>
<feature type="compositionally biased region" description="Pro residues" evidence="4">
    <location>
        <begin position="877"/>
        <end position="887"/>
    </location>
</feature>
<evidence type="ECO:0000259" key="6">
    <source>
        <dbReference type="PROSITE" id="PS50105"/>
    </source>
</evidence>
<evidence type="ECO:0000256" key="2">
    <source>
        <dbReference type="ARBA" id="ARBA00022553"/>
    </source>
</evidence>
<proteinExistence type="predicted"/>
<keyword evidence="8" id="KW-1185">Reference proteome</keyword>
<dbReference type="RefSeq" id="XP_036841355.1">
    <property type="nucleotide sequence ID" value="XM_036985460.1"/>
</dbReference>
<dbReference type="PANTHER" id="PTHR12301">
    <property type="entry name" value="SAM-DOMAIN, SH3 AND NUCLEAR LOCALIZATION SIGNALS PROTEIN RELATED"/>
    <property type="match status" value="1"/>
</dbReference>
<protein>
    <submittedName>
        <fullName evidence="7">SAM and SH3 domain containing 1a</fullName>
    </submittedName>
</protein>
<dbReference type="InterPro" id="IPR001452">
    <property type="entry name" value="SH3_domain"/>
</dbReference>
<keyword evidence="2" id="KW-0597">Phosphoprotein</keyword>
<feature type="region of interest" description="Disordered" evidence="4">
    <location>
        <begin position="953"/>
        <end position="1041"/>
    </location>
</feature>
<dbReference type="GeneTree" id="ENSGT00940000156778"/>
<reference evidence="7" key="3">
    <citation type="submission" date="2025-09" db="UniProtKB">
        <authorList>
            <consortium name="Ensembl"/>
        </authorList>
    </citation>
    <scope>IDENTIFICATION</scope>
</reference>
<keyword evidence="1 3" id="KW-0728">SH3 domain</keyword>
<dbReference type="CDD" id="cd11967">
    <property type="entry name" value="SH3_SASH1"/>
    <property type="match status" value="1"/>
</dbReference>
<feature type="region of interest" description="Disordered" evidence="4">
    <location>
        <begin position="422"/>
        <end position="534"/>
    </location>
</feature>
<dbReference type="InterPro" id="IPR013761">
    <property type="entry name" value="SAM/pointed_sf"/>
</dbReference>
<dbReference type="SMART" id="SM00454">
    <property type="entry name" value="SAM"/>
    <property type="match status" value="2"/>
</dbReference>
<dbReference type="InterPro" id="IPR058666">
    <property type="entry name" value="SASH1/NUB1_homeodomain"/>
</dbReference>
<gene>
    <name evidence="7" type="primary">LOC110529898</name>
</gene>
<dbReference type="InterPro" id="IPR021090">
    <property type="entry name" value="SPIDER"/>
</dbReference>
<dbReference type="AlphaFoldDB" id="A0A8C7LWM9"/>
<feature type="compositionally biased region" description="Basic residues" evidence="4">
    <location>
        <begin position="596"/>
        <end position="606"/>
    </location>
</feature>
<feature type="region of interest" description="Disordered" evidence="4">
    <location>
        <begin position="592"/>
        <end position="612"/>
    </location>
</feature>
<feature type="compositionally biased region" description="Polar residues" evidence="4">
    <location>
        <begin position="66"/>
        <end position="75"/>
    </location>
</feature>
<name>A0A8C7LWM9_ONCMY</name>
<dbReference type="SUPFAM" id="SSF50044">
    <property type="entry name" value="SH3-domain"/>
    <property type="match status" value="1"/>
</dbReference>
<dbReference type="Gene3D" id="1.10.150.50">
    <property type="entry name" value="Transcription Factor, Ets-1"/>
    <property type="match status" value="2"/>
</dbReference>
<feature type="compositionally biased region" description="Polar residues" evidence="4">
    <location>
        <begin position="102"/>
        <end position="119"/>
    </location>
</feature>
<feature type="region of interest" description="Disordered" evidence="4">
    <location>
        <begin position="313"/>
        <end position="349"/>
    </location>
</feature>
<dbReference type="SMART" id="SM00326">
    <property type="entry name" value="SH3"/>
    <property type="match status" value="1"/>
</dbReference>
<evidence type="ECO:0000259" key="5">
    <source>
        <dbReference type="PROSITE" id="PS50002"/>
    </source>
</evidence>
<dbReference type="Pfam" id="PF07653">
    <property type="entry name" value="SH3_2"/>
    <property type="match status" value="1"/>
</dbReference>
<dbReference type="Pfam" id="PF12485">
    <property type="entry name" value="SPIDER"/>
    <property type="match status" value="1"/>
</dbReference>
<accession>A0A8C7LWM9</accession>
<feature type="region of interest" description="Disordered" evidence="4">
    <location>
        <begin position="63"/>
        <end position="119"/>
    </location>
</feature>
<dbReference type="GeneID" id="110529898"/>
<evidence type="ECO:0000313" key="8">
    <source>
        <dbReference type="Proteomes" id="UP000694395"/>
    </source>
</evidence>
<feature type="region of interest" description="Disordered" evidence="4">
    <location>
        <begin position="692"/>
        <end position="741"/>
    </location>
</feature>
<dbReference type="InterPro" id="IPR035720">
    <property type="entry name" value="SASH1_SH3"/>
</dbReference>
<feature type="domain" description="SH3" evidence="5">
    <location>
        <begin position="528"/>
        <end position="589"/>
    </location>
</feature>
<dbReference type="FunFam" id="1.10.150.50:FF:000024">
    <property type="entry name" value="Putative sam and sh3 domain-containing protein 1"/>
    <property type="match status" value="1"/>
</dbReference>
<dbReference type="PANTHER" id="PTHR12301:SF3">
    <property type="entry name" value="SAM AND SH3 DOMAIN-CONTAINING PROTEIN 1"/>
    <property type="match status" value="1"/>
</dbReference>
<reference evidence="7" key="2">
    <citation type="submission" date="2025-08" db="UniProtKB">
        <authorList>
            <consortium name="Ensembl"/>
        </authorList>
    </citation>
    <scope>IDENTIFICATION</scope>
</reference>
<feature type="compositionally biased region" description="Basic and acidic residues" evidence="4">
    <location>
        <begin position="825"/>
        <end position="834"/>
    </location>
</feature>
<dbReference type="SUPFAM" id="SSF47769">
    <property type="entry name" value="SAM/Pointed domain"/>
    <property type="match status" value="2"/>
</dbReference>
<evidence type="ECO:0000313" key="7">
    <source>
        <dbReference type="Ensembl" id="ENSOMYP00000005325.2"/>
    </source>
</evidence>
<feature type="region of interest" description="Disordered" evidence="4">
    <location>
        <begin position="163"/>
        <end position="210"/>
    </location>
</feature>
<dbReference type="Proteomes" id="UP000694395">
    <property type="component" value="Chromosome 8"/>
</dbReference>
<evidence type="ECO:0000256" key="4">
    <source>
        <dbReference type="SAM" id="MobiDB-lite"/>
    </source>
</evidence>
<dbReference type="CDD" id="cd09492">
    <property type="entry name" value="SAM_SASH1_repeat2"/>
    <property type="match status" value="1"/>
</dbReference>
<feature type="domain" description="SAM" evidence="6">
    <location>
        <begin position="1144"/>
        <end position="1208"/>
    </location>
</feature>
<feature type="compositionally biased region" description="Low complexity" evidence="4">
    <location>
        <begin position="1000"/>
        <end position="1009"/>
    </location>
</feature>
<feature type="compositionally biased region" description="Polar residues" evidence="4">
    <location>
        <begin position="484"/>
        <end position="510"/>
    </location>
</feature>
<dbReference type="InterPro" id="IPR051725">
    <property type="entry name" value="SAM-SH3_domain_protein"/>
</dbReference>
<dbReference type="PROSITE" id="PS50002">
    <property type="entry name" value="SH3"/>
    <property type="match status" value="1"/>
</dbReference>